<dbReference type="GeneID" id="93647019"/>
<dbReference type="Proteomes" id="UP000185944">
    <property type="component" value="Unassembled WGS sequence"/>
</dbReference>
<dbReference type="InterPro" id="IPR002761">
    <property type="entry name" value="Diphthami_syn_dom"/>
</dbReference>
<comment type="catalytic activity">
    <reaction evidence="5">
        <text>diphthine-[translation elongation factor 2] + NH4(+) + ATP = diphthamide-[translation elongation factor 2] + AMP + diphosphate + H(+)</text>
        <dbReference type="Rhea" id="RHEA:19753"/>
        <dbReference type="Rhea" id="RHEA-COMP:10172"/>
        <dbReference type="Rhea" id="RHEA-COMP:10174"/>
        <dbReference type="ChEBI" id="CHEBI:15378"/>
        <dbReference type="ChEBI" id="CHEBI:16692"/>
        <dbReference type="ChEBI" id="CHEBI:28938"/>
        <dbReference type="ChEBI" id="CHEBI:30616"/>
        <dbReference type="ChEBI" id="CHEBI:33019"/>
        <dbReference type="ChEBI" id="CHEBI:82696"/>
        <dbReference type="ChEBI" id="CHEBI:456215"/>
        <dbReference type="EC" id="6.3.1.14"/>
    </reaction>
</comment>
<evidence type="ECO:0000256" key="3">
    <source>
        <dbReference type="ARBA" id="ARBA00029814"/>
    </source>
</evidence>
<dbReference type="EMBL" id="LTDL01000040">
    <property type="protein sequence ID" value="OAG29536.1"/>
    <property type="molecule type" value="Genomic_DNA"/>
</dbReference>
<feature type="domain" description="Diphthamide synthase" evidence="6">
    <location>
        <begin position="1"/>
        <end position="233"/>
    </location>
</feature>
<dbReference type="Pfam" id="PF01902">
    <property type="entry name" value="Diphthami_syn_2"/>
    <property type="match status" value="1"/>
</dbReference>
<dbReference type="Gene3D" id="3.90.1490.10">
    <property type="entry name" value="putative n-type atp pyrophosphatase, domain 2"/>
    <property type="match status" value="1"/>
</dbReference>
<dbReference type="EC" id="6.3.1.14" evidence="1"/>
<dbReference type="RefSeq" id="XP_067544184.1">
    <property type="nucleotide sequence ID" value="XM_067688087.1"/>
</dbReference>
<dbReference type="PANTHER" id="PTHR12196">
    <property type="entry name" value="DOMAIN OF UNKNOWN FUNCTION 71 DUF71 -CONTAINING PROTEIN"/>
    <property type="match status" value="1"/>
</dbReference>
<reference evidence="7 8" key="1">
    <citation type="submission" date="2016-02" db="EMBL/GenBank/DDBJ databases">
        <title>Discovery of a natural microsporidian pathogen with a broad tissue tropism in Caenorhabditis elegans.</title>
        <authorList>
            <person name="Luallen R.J."/>
            <person name="Reinke A.W."/>
            <person name="Tong L."/>
            <person name="Botts M.R."/>
            <person name="Felix M.-A."/>
            <person name="Troemel E.R."/>
        </authorList>
    </citation>
    <scope>NUCLEOTIDE SEQUENCE [LARGE SCALE GENOMIC DNA]</scope>
    <source>
        <strain evidence="7 8">JUm2807</strain>
    </source>
</reference>
<evidence type="ECO:0000259" key="6">
    <source>
        <dbReference type="Pfam" id="PF01902"/>
    </source>
</evidence>
<dbReference type="AlphaFoldDB" id="A0A177ECS8"/>
<evidence type="ECO:0000313" key="8">
    <source>
        <dbReference type="Proteomes" id="UP000185944"/>
    </source>
</evidence>
<name>A0A177ECS8_9MICR</name>
<evidence type="ECO:0000256" key="4">
    <source>
        <dbReference type="ARBA" id="ARBA00031552"/>
    </source>
</evidence>
<keyword evidence="7" id="KW-0436">Ligase</keyword>
<evidence type="ECO:0000313" key="7">
    <source>
        <dbReference type="EMBL" id="OAG29536.1"/>
    </source>
</evidence>
<dbReference type="FunFam" id="3.40.50.620:FF:000145">
    <property type="entry name" value="ATP-binding domain containing protein"/>
    <property type="match status" value="1"/>
</dbReference>
<dbReference type="PANTHER" id="PTHR12196:SF2">
    <property type="entry name" value="DIPHTHINE--AMMONIA LIGASE"/>
    <property type="match status" value="1"/>
</dbReference>
<dbReference type="SUPFAM" id="SSF52402">
    <property type="entry name" value="Adenine nucleotide alpha hydrolases-like"/>
    <property type="match status" value="1"/>
</dbReference>
<dbReference type="GO" id="GO:0017183">
    <property type="term" value="P:protein histidyl modification to diphthamide"/>
    <property type="evidence" value="ECO:0007669"/>
    <property type="project" value="TreeGrafter"/>
</dbReference>
<dbReference type="VEuPathDB" id="MicrosporidiaDB:NEDG_00669"/>
<evidence type="ECO:0000256" key="5">
    <source>
        <dbReference type="ARBA" id="ARBA00048108"/>
    </source>
</evidence>
<evidence type="ECO:0000256" key="1">
    <source>
        <dbReference type="ARBA" id="ARBA00012089"/>
    </source>
</evidence>
<comment type="caution">
    <text evidence="7">The sequence shown here is derived from an EMBL/GenBank/DDBJ whole genome shotgun (WGS) entry which is preliminary data.</text>
</comment>
<dbReference type="InterPro" id="IPR030662">
    <property type="entry name" value="DPH6/MJ0570"/>
</dbReference>
<organism evidence="7 8">
    <name type="scientific">Nematocida displodere</name>
    <dbReference type="NCBI Taxonomy" id="1805483"/>
    <lineage>
        <taxon>Eukaryota</taxon>
        <taxon>Fungi</taxon>
        <taxon>Fungi incertae sedis</taxon>
        <taxon>Microsporidia</taxon>
        <taxon>Nematocida</taxon>
    </lineage>
</organism>
<keyword evidence="8" id="KW-1185">Reference proteome</keyword>
<evidence type="ECO:0000256" key="2">
    <source>
        <dbReference type="ARBA" id="ARBA00018426"/>
    </source>
</evidence>
<dbReference type="Gene3D" id="3.40.50.620">
    <property type="entry name" value="HUPs"/>
    <property type="match status" value="1"/>
</dbReference>
<dbReference type="STRING" id="1805483.A0A177ECS8"/>
<dbReference type="InterPro" id="IPR014729">
    <property type="entry name" value="Rossmann-like_a/b/a_fold"/>
</dbReference>
<gene>
    <name evidence="7" type="ORF">NEDG_00669</name>
</gene>
<dbReference type="GO" id="GO:0017178">
    <property type="term" value="F:diphthine-ammonia ligase activity"/>
    <property type="evidence" value="ECO:0007669"/>
    <property type="project" value="UniProtKB-EC"/>
</dbReference>
<dbReference type="CDD" id="cd01994">
    <property type="entry name" value="AANH_PF0828-like"/>
    <property type="match status" value="1"/>
</dbReference>
<proteinExistence type="predicted"/>
<dbReference type="OrthoDB" id="686384at2759"/>
<protein>
    <recommendedName>
        <fullName evidence="2">Diphthine--ammonia ligase</fullName>
        <ecNumber evidence="1">6.3.1.14</ecNumber>
    </recommendedName>
    <alternativeName>
        <fullName evidence="3">Diphthamide synthase</fullName>
    </alternativeName>
    <alternativeName>
        <fullName evidence="4">Diphthamide synthetase</fullName>
    </alternativeName>
</protein>
<dbReference type="NCBIfam" id="TIGR00290">
    <property type="entry name" value="MJ0570_dom"/>
    <property type="match status" value="1"/>
</dbReference>
<accession>A0A177ECS8</accession>
<sequence length="249" mass="27755">MRFIALLSGGKDSIYNTMKALEENHQLVAVLNMKTPEEKDSYMYQYAGNNLVAAVAECLNVPLEQAETSGLSKTQDLDYQETADDEVEDLYHALKHLKEKYSLEGVGVGAIMSQYQNNRVINVCQRLSLTPLAYLWNRNQRELLEEMVDAKVDAILIKAGGHPLSALIGKNISEVLTTYTAYAANQIELSKGVLTEEDFNVCGEGGEYETLTLDAPIFTKRIVLTKTSFTTDETDTVTLNLLEFKVVLK</sequence>